<evidence type="ECO:0000313" key="9">
    <source>
        <dbReference type="EMBL" id="KTA98452.1"/>
    </source>
</evidence>
<evidence type="ECO:0000256" key="3">
    <source>
        <dbReference type="ARBA" id="ARBA00022490"/>
    </source>
</evidence>
<evidence type="ECO:0000256" key="4">
    <source>
        <dbReference type="ARBA" id="ARBA00022884"/>
    </source>
</evidence>
<dbReference type="Gene3D" id="3.30.720.10">
    <property type="entry name" value="Signal recognition particle alu RNA binding heterodimer, srp9/1"/>
    <property type="match status" value="1"/>
</dbReference>
<evidence type="ECO:0000256" key="2">
    <source>
        <dbReference type="ARBA" id="ARBA00010349"/>
    </source>
</evidence>
<dbReference type="VEuPathDB" id="FungiDB:GVI51_L07029"/>
<evidence type="ECO:0000256" key="7">
    <source>
        <dbReference type="SAM" id="MobiDB-lite"/>
    </source>
</evidence>
<dbReference type="VEuPathDB" id="FungiDB:CAGL0L07150g"/>
<keyword evidence="4" id="KW-0694">RNA-binding</keyword>
<dbReference type="Proteomes" id="UP000054886">
    <property type="component" value="Unassembled WGS sequence"/>
</dbReference>
<name>A0A0W0D4L7_CANGB</name>
<dbReference type="EMBL" id="LLZZ01000153">
    <property type="protein sequence ID" value="KTA98452.1"/>
    <property type="molecule type" value="Genomic_DNA"/>
</dbReference>
<dbReference type="OMA" id="DKFWQDY"/>
<dbReference type="GO" id="GO:0030942">
    <property type="term" value="F:endoplasmic reticulum signal peptide binding"/>
    <property type="evidence" value="ECO:0007669"/>
    <property type="project" value="InterPro"/>
</dbReference>
<evidence type="ECO:0000256" key="6">
    <source>
        <dbReference type="ARBA" id="ARBA00023274"/>
    </source>
</evidence>
<dbReference type="SUPFAM" id="SSF54762">
    <property type="entry name" value="Signal recognition particle alu RNA binding heterodimer, SRP9/14"/>
    <property type="match status" value="1"/>
</dbReference>
<keyword evidence="5" id="KW-0733">Signal recognition particle</keyword>
<accession>A0A0W0D4L7</accession>
<dbReference type="AlphaFoldDB" id="A0A0W0D4L7"/>
<comment type="subcellular location">
    <subcellularLocation>
        <location evidence="1">Cytoplasm</location>
    </subcellularLocation>
</comment>
<keyword evidence="6" id="KW-0687">Ribonucleoprotein</keyword>
<feature type="region of interest" description="Disordered" evidence="7">
    <location>
        <begin position="120"/>
        <end position="140"/>
    </location>
</feature>
<dbReference type="GO" id="GO:0008312">
    <property type="term" value="F:7S RNA binding"/>
    <property type="evidence" value="ECO:0007669"/>
    <property type="project" value="EnsemblFungi"/>
</dbReference>
<dbReference type="EMBL" id="LLZZ01000167">
    <property type="protein sequence ID" value="KTA96815.1"/>
    <property type="molecule type" value="Genomic_DNA"/>
</dbReference>
<reference evidence="8 10" key="1">
    <citation type="submission" date="2015-10" db="EMBL/GenBank/DDBJ databases">
        <title>Draft genomes sequences of Candida glabrata isolates 1A, 1B, 2A, 2B, 3A and 3B.</title>
        <authorList>
            <person name="Haavelsrud O.E."/>
            <person name="Gaustad P."/>
        </authorList>
    </citation>
    <scope>NUCLEOTIDE SEQUENCE [LARGE SCALE GENOMIC DNA]</scope>
    <source>
        <strain evidence="8">910700640</strain>
    </source>
</reference>
<dbReference type="GO" id="GO:0006616">
    <property type="term" value="P:SRP-dependent cotranslational protein targeting to membrane, translocation"/>
    <property type="evidence" value="ECO:0007669"/>
    <property type="project" value="EnsemblFungi"/>
</dbReference>
<comment type="similarity">
    <text evidence="2">Belongs to the SRP14 family.</text>
</comment>
<comment type="caution">
    <text evidence="8">The sequence shown here is derived from an EMBL/GenBank/DDBJ whole genome shotgun (WGS) entry which is preliminary data.</text>
</comment>
<dbReference type="InterPro" id="IPR003210">
    <property type="entry name" value="Signal_recog_particle_SRP14"/>
</dbReference>
<evidence type="ECO:0000256" key="5">
    <source>
        <dbReference type="ARBA" id="ARBA00023135"/>
    </source>
</evidence>
<dbReference type="Pfam" id="PF02290">
    <property type="entry name" value="SRP14"/>
    <property type="match status" value="1"/>
</dbReference>
<evidence type="ECO:0000256" key="1">
    <source>
        <dbReference type="ARBA" id="ARBA00004496"/>
    </source>
</evidence>
<organism evidence="8 10">
    <name type="scientific">Candida glabrata</name>
    <name type="common">Yeast</name>
    <name type="synonym">Torulopsis glabrata</name>
    <dbReference type="NCBI Taxonomy" id="5478"/>
    <lineage>
        <taxon>Eukaryota</taxon>
        <taxon>Fungi</taxon>
        <taxon>Dikarya</taxon>
        <taxon>Ascomycota</taxon>
        <taxon>Saccharomycotina</taxon>
        <taxon>Saccharomycetes</taxon>
        <taxon>Saccharomycetales</taxon>
        <taxon>Saccharomycetaceae</taxon>
        <taxon>Nakaseomyces</taxon>
    </lineage>
</organism>
<protein>
    <submittedName>
        <fullName evidence="8">Signal recognition particle subunit SRP14</fullName>
    </submittedName>
</protein>
<dbReference type="VEuPathDB" id="FungiDB:B1J91_L07150g"/>
<gene>
    <name evidence="9" type="ORF">AO440_005128</name>
    <name evidence="8" type="ORF">AO440_005407</name>
</gene>
<dbReference type="VEuPathDB" id="FungiDB:GW608_L08085"/>
<evidence type="ECO:0000313" key="8">
    <source>
        <dbReference type="EMBL" id="KTA96815.1"/>
    </source>
</evidence>
<dbReference type="GO" id="GO:0005786">
    <property type="term" value="C:signal recognition particle, endoplasmic reticulum targeting"/>
    <property type="evidence" value="ECO:0007669"/>
    <property type="project" value="UniProtKB-KW"/>
</dbReference>
<dbReference type="VEuPathDB" id="FungiDB:GWK60_L08063"/>
<dbReference type="InterPro" id="IPR009018">
    <property type="entry name" value="Signal_recog_particle_SRP9/14"/>
</dbReference>
<sequence>MSESKAVISPTEFLQKAGELFKTANEKKVTVHISIKRYIKDDQVEGNLEKDATKAPEYDVSKMARNIATKESSDKSYPMVVRIWCGSNAKKTKYSTIVPTLELDQFWQDYSSVVKSGMNGLIKKKKKRKTAASNKDKKKN</sequence>
<proteinExistence type="inferred from homology"/>
<evidence type="ECO:0000313" key="10">
    <source>
        <dbReference type="Proteomes" id="UP000054886"/>
    </source>
</evidence>
<keyword evidence="3" id="KW-0963">Cytoplasm</keyword>
<feature type="compositionally biased region" description="Basic residues" evidence="7">
    <location>
        <begin position="122"/>
        <end position="140"/>
    </location>
</feature>